<gene>
    <name evidence="13" type="ORF">Pmani_017523</name>
</gene>
<evidence type="ECO:0000256" key="11">
    <source>
        <dbReference type="SAM" id="MobiDB-lite"/>
    </source>
</evidence>
<feature type="compositionally biased region" description="Polar residues" evidence="11">
    <location>
        <begin position="359"/>
        <end position="391"/>
    </location>
</feature>
<dbReference type="InterPro" id="IPR050636">
    <property type="entry name" value="C2H2-ZF_domain-containing"/>
</dbReference>
<keyword evidence="8" id="KW-0804">Transcription</keyword>
<keyword evidence="6" id="KW-0862">Zinc</keyword>
<comment type="subcellular location">
    <subcellularLocation>
        <location evidence="1">Nucleus</location>
    </subcellularLocation>
</comment>
<evidence type="ECO:0000256" key="7">
    <source>
        <dbReference type="ARBA" id="ARBA00023015"/>
    </source>
</evidence>
<keyword evidence="7" id="KW-0805">Transcription regulation</keyword>
<evidence type="ECO:0000256" key="10">
    <source>
        <dbReference type="PROSITE-ProRule" id="PRU00042"/>
    </source>
</evidence>
<feature type="domain" description="C2H2-type" evidence="12">
    <location>
        <begin position="508"/>
        <end position="535"/>
    </location>
</feature>
<feature type="domain" description="C2H2-type" evidence="12">
    <location>
        <begin position="452"/>
        <end position="479"/>
    </location>
</feature>
<dbReference type="GO" id="GO:0008270">
    <property type="term" value="F:zinc ion binding"/>
    <property type="evidence" value="ECO:0007669"/>
    <property type="project" value="UniProtKB-KW"/>
</dbReference>
<dbReference type="Proteomes" id="UP001292094">
    <property type="component" value="Unassembled WGS sequence"/>
</dbReference>
<dbReference type="FunFam" id="3.30.160.60:FF:000446">
    <property type="entry name" value="Zinc finger protein"/>
    <property type="match status" value="1"/>
</dbReference>
<dbReference type="FunFam" id="3.30.160.60:FF:000624">
    <property type="entry name" value="zinc finger protein 697"/>
    <property type="match status" value="1"/>
</dbReference>
<dbReference type="FunFam" id="3.30.160.60:FF:002343">
    <property type="entry name" value="Zinc finger protein 33A"/>
    <property type="match status" value="1"/>
</dbReference>
<feature type="compositionally biased region" description="Polar residues" evidence="11">
    <location>
        <begin position="1"/>
        <end position="18"/>
    </location>
</feature>
<name>A0AAE1PPK5_9EUCA</name>
<evidence type="ECO:0000256" key="9">
    <source>
        <dbReference type="ARBA" id="ARBA00023242"/>
    </source>
</evidence>
<proteinExistence type="inferred from homology"/>
<dbReference type="GO" id="GO:0005634">
    <property type="term" value="C:nucleus"/>
    <property type="evidence" value="ECO:0007669"/>
    <property type="project" value="UniProtKB-SubCell"/>
</dbReference>
<dbReference type="SUPFAM" id="SSF57667">
    <property type="entry name" value="beta-beta-alpha zinc fingers"/>
    <property type="match status" value="3"/>
</dbReference>
<evidence type="ECO:0000256" key="5">
    <source>
        <dbReference type="ARBA" id="ARBA00022771"/>
    </source>
</evidence>
<dbReference type="Pfam" id="PF00096">
    <property type="entry name" value="zf-C2H2"/>
    <property type="match status" value="1"/>
</dbReference>
<feature type="region of interest" description="Disordered" evidence="11">
    <location>
        <begin position="1"/>
        <end position="30"/>
    </location>
</feature>
<feature type="region of interest" description="Disordered" evidence="11">
    <location>
        <begin position="336"/>
        <end position="391"/>
    </location>
</feature>
<evidence type="ECO:0000259" key="12">
    <source>
        <dbReference type="PROSITE" id="PS50157"/>
    </source>
</evidence>
<keyword evidence="14" id="KW-1185">Reference proteome</keyword>
<dbReference type="InterPro" id="IPR013087">
    <property type="entry name" value="Znf_C2H2_type"/>
</dbReference>
<feature type="domain" description="C2H2-type" evidence="12">
    <location>
        <begin position="396"/>
        <end position="423"/>
    </location>
</feature>
<reference evidence="13" key="1">
    <citation type="submission" date="2023-11" db="EMBL/GenBank/DDBJ databases">
        <title>Genome assemblies of two species of porcelain crab, Petrolisthes cinctipes and Petrolisthes manimaculis (Anomura: Porcellanidae).</title>
        <authorList>
            <person name="Angst P."/>
        </authorList>
    </citation>
    <scope>NUCLEOTIDE SEQUENCE</scope>
    <source>
        <strain evidence="13">PB745_02</strain>
        <tissue evidence="13">Gill</tissue>
    </source>
</reference>
<evidence type="ECO:0000256" key="3">
    <source>
        <dbReference type="ARBA" id="ARBA00022723"/>
    </source>
</evidence>
<feature type="domain" description="C2H2-type" evidence="12">
    <location>
        <begin position="480"/>
        <end position="507"/>
    </location>
</feature>
<dbReference type="AlphaFoldDB" id="A0AAE1PPK5"/>
<accession>A0AAE1PPK5</accession>
<evidence type="ECO:0000313" key="14">
    <source>
        <dbReference type="Proteomes" id="UP001292094"/>
    </source>
</evidence>
<dbReference type="PROSITE" id="PS50157">
    <property type="entry name" value="ZINC_FINGER_C2H2_2"/>
    <property type="match status" value="5"/>
</dbReference>
<comment type="similarity">
    <text evidence="2">Belongs to the krueppel C2H2-type zinc-finger protein family.</text>
</comment>
<dbReference type="EMBL" id="JAWZYT010001577">
    <property type="protein sequence ID" value="KAK4310947.1"/>
    <property type="molecule type" value="Genomic_DNA"/>
</dbReference>
<evidence type="ECO:0000256" key="8">
    <source>
        <dbReference type="ARBA" id="ARBA00023163"/>
    </source>
</evidence>
<evidence type="ECO:0000256" key="6">
    <source>
        <dbReference type="ARBA" id="ARBA00022833"/>
    </source>
</evidence>
<organism evidence="13 14">
    <name type="scientific">Petrolisthes manimaculis</name>
    <dbReference type="NCBI Taxonomy" id="1843537"/>
    <lineage>
        <taxon>Eukaryota</taxon>
        <taxon>Metazoa</taxon>
        <taxon>Ecdysozoa</taxon>
        <taxon>Arthropoda</taxon>
        <taxon>Crustacea</taxon>
        <taxon>Multicrustacea</taxon>
        <taxon>Malacostraca</taxon>
        <taxon>Eumalacostraca</taxon>
        <taxon>Eucarida</taxon>
        <taxon>Decapoda</taxon>
        <taxon>Pleocyemata</taxon>
        <taxon>Anomura</taxon>
        <taxon>Galatheoidea</taxon>
        <taxon>Porcellanidae</taxon>
        <taxon>Petrolisthes</taxon>
    </lineage>
</organism>
<dbReference type="InterPro" id="IPR036236">
    <property type="entry name" value="Znf_C2H2_sf"/>
</dbReference>
<dbReference type="PANTHER" id="PTHR47772:SF15">
    <property type="entry name" value="REDUCED EXPRESSION 2-RELATED"/>
    <property type="match status" value="1"/>
</dbReference>
<evidence type="ECO:0000256" key="2">
    <source>
        <dbReference type="ARBA" id="ARBA00006991"/>
    </source>
</evidence>
<comment type="caution">
    <text evidence="13">The sequence shown here is derived from an EMBL/GenBank/DDBJ whole genome shotgun (WGS) entry which is preliminary data.</text>
</comment>
<dbReference type="PANTHER" id="PTHR47772">
    <property type="entry name" value="ZINC FINGER PROTEIN 200"/>
    <property type="match status" value="1"/>
</dbReference>
<feature type="domain" description="C2H2-type" evidence="12">
    <location>
        <begin position="424"/>
        <end position="451"/>
    </location>
</feature>
<dbReference type="PROSITE" id="PS00028">
    <property type="entry name" value="ZINC_FINGER_C2H2_1"/>
    <property type="match status" value="5"/>
</dbReference>
<keyword evidence="4" id="KW-0677">Repeat</keyword>
<protein>
    <recommendedName>
        <fullName evidence="12">C2H2-type domain-containing protein</fullName>
    </recommendedName>
</protein>
<keyword evidence="5 10" id="KW-0863">Zinc-finger</keyword>
<evidence type="ECO:0000313" key="13">
    <source>
        <dbReference type="EMBL" id="KAK4310947.1"/>
    </source>
</evidence>
<keyword evidence="3" id="KW-0479">Metal-binding</keyword>
<dbReference type="SMART" id="SM00355">
    <property type="entry name" value="ZnF_C2H2"/>
    <property type="match status" value="5"/>
</dbReference>
<evidence type="ECO:0000256" key="1">
    <source>
        <dbReference type="ARBA" id="ARBA00004123"/>
    </source>
</evidence>
<keyword evidence="9" id="KW-0539">Nucleus</keyword>
<dbReference type="GO" id="GO:0006355">
    <property type="term" value="P:regulation of DNA-templated transcription"/>
    <property type="evidence" value="ECO:0007669"/>
    <property type="project" value="UniProtKB-ARBA"/>
</dbReference>
<evidence type="ECO:0000256" key="4">
    <source>
        <dbReference type="ARBA" id="ARBA00022737"/>
    </source>
</evidence>
<sequence length="540" mass="60790">MERSTSAPRAFNNNNNSFRGPHGNEREDQRWSCKVKMECDGFIRYTTREGNSSEGKGSGMEETCKGGELEGTEYYEMSTEGAILGGKSEMLGETSEVLTNRMLGSAREVSGDESGMSVGAYRVLDRENGPVSSQVCSPLSTPSQVTTQLHNQQHCYGDAKYRVMSQYCDKTTNGMTLATNNSDQRYMTRQMDVPTNSVCSARATPGWNSSYTFKEPFIDNLQQCRNKHSGQSTNWEQELRNNRSRYEYNHNNFRQDDYNSRRECNNSLNFDTNAHSLSGSCVRHSREGGVQKSLRFTTYDTSNSHLKESGGSAHTHSPSTYSMSTIYSLKPTCDMEGGSRAKVEQSGLKRVKRKGETGISLSSASQHTETNEAQGTLGSGSTKHSKTNRNPDTSLYRCGQCGSGWRDAASLARHERLHAPTRPYACWSCPSRFNQLVHLQIHLRTHTREKPFRCSSCPSSFNRKDRLRAHERTHSGEKPYPCPFCQDAYRDAASLRGHISIHIQHPPFTCRLCHATFAHLATFTSHWRQHTTYDHQCTTN</sequence>
<dbReference type="Gene3D" id="3.30.160.60">
    <property type="entry name" value="Classic Zinc Finger"/>
    <property type="match status" value="3"/>
</dbReference>